<feature type="compositionally biased region" description="Polar residues" evidence="5">
    <location>
        <begin position="416"/>
        <end position="427"/>
    </location>
</feature>
<feature type="compositionally biased region" description="Basic and acidic residues" evidence="5">
    <location>
        <begin position="397"/>
        <end position="411"/>
    </location>
</feature>
<dbReference type="Proteomes" id="UP001519460">
    <property type="component" value="Unassembled WGS sequence"/>
</dbReference>
<dbReference type="Gene3D" id="1.20.140.150">
    <property type="match status" value="1"/>
</dbReference>
<evidence type="ECO:0000256" key="1">
    <source>
        <dbReference type="ARBA" id="ARBA00004141"/>
    </source>
</evidence>
<keyword evidence="4 6" id="KW-0472">Membrane</keyword>
<feature type="compositionally biased region" description="Low complexity" evidence="5">
    <location>
        <begin position="303"/>
        <end position="321"/>
    </location>
</feature>
<sequence>MSGTVFGARPGGYQWGFAFLLISTVAFLIGFASPYWSKIKLTVIHLGFFRDMKLCENVGLWEVCVSMERIKGKCASTSHLLAPGWFSSVKALECVCLVALLAACAYAIVINWVQRRPRFSRLLELTAALGGLAGSIGVIVYISNATDQSMMTILLNASNSQIWRNHVSWAFWMTAAGCGLSMISSILIAIFNRQPLNIPDLDTTGPLFDPDTGMPLDRSALTDFDLMTGAADGEVYCIPTQAMAVGFNPPSYESLGLDKDILTKPPSYESSCPLAGSGLSAGVLRAPDNSPETGMAEQSPPFLTAGSSSGLASASQGLATAPPGLASGQEVIGQTSADDTAGLPASAPGQGVPWQTSMNHTAGLRDGSDCSSRPLVSSVTPPDQGISLPAELFPGERNPDPEFAARPDSGERAIPSDQSPVSQNAAQRQEPESGGQAIQAELQVSLVQNAAQPDERDEGSEPSDAGQPSASQDANMTDEPEHPHS</sequence>
<comment type="caution">
    <text evidence="7">The sequence shown here is derived from an EMBL/GenBank/DDBJ whole genome shotgun (WGS) entry which is preliminary data.</text>
</comment>
<feature type="transmembrane region" description="Helical" evidence="6">
    <location>
        <begin position="89"/>
        <end position="110"/>
    </location>
</feature>
<evidence type="ECO:0000256" key="5">
    <source>
        <dbReference type="SAM" id="MobiDB-lite"/>
    </source>
</evidence>
<feature type="compositionally biased region" description="Polar residues" evidence="5">
    <location>
        <begin position="466"/>
        <end position="475"/>
    </location>
</feature>
<protein>
    <submittedName>
        <fullName evidence="7">Uncharacterized protein</fullName>
    </submittedName>
</protein>
<reference evidence="7 8" key="1">
    <citation type="journal article" date="2023" name="Sci. Data">
        <title>Genome assembly of the Korean intertidal mud-creeper Batillaria attramentaria.</title>
        <authorList>
            <person name="Patra A.K."/>
            <person name="Ho P.T."/>
            <person name="Jun S."/>
            <person name="Lee S.J."/>
            <person name="Kim Y."/>
            <person name="Won Y.J."/>
        </authorList>
    </citation>
    <scope>NUCLEOTIDE SEQUENCE [LARGE SCALE GENOMIC DNA]</scope>
    <source>
        <strain evidence="7">Wonlab-2016</strain>
    </source>
</reference>
<gene>
    <name evidence="7" type="ORF">BaRGS_00001009</name>
</gene>
<feature type="transmembrane region" description="Helical" evidence="6">
    <location>
        <begin position="12"/>
        <end position="36"/>
    </location>
</feature>
<evidence type="ECO:0000313" key="8">
    <source>
        <dbReference type="Proteomes" id="UP001519460"/>
    </source>
</evidence>
<feature type="compositionally biased region" description="Polar residues" evidence="5">
    <location>
        <begin position="369"/>
        <end position="381"/>
    </location>
</feature>
<keyword evidence="2 6" id="KW-0812">Transmembrane</keyword>
<accession>A0ABD0M9B0</accession>
<dbReference type="AlphaFoldDB" id="A0ABD0M9B0"/>
<keyword evidence="8" id="KW-1185">Reference proteome</keyword>
<evidence type="ECO:0000256" key="3">
    <source>
        <dbReference type="ARBA" id="ARBA00022989"/>
    </source>
</evidence>
<organism evidence="7 8">
    <name type="scientific">Batillaria attramentaria</name>
    <dbReference type="NCBI Taxonomy" id="370345"/>
    <lineage>
        <taxon>Eukaryota</taxon>
        <taxon>Metazoa</taxon>
        <taxon>Spiralia</taxon>
        <taxon>Lophotrochozoa</taxon>
        <taxon>Mollusca</taxon>
        <taxon>Gastropoda</taxon>
        <taxon>Caenogastropoda</taxon>
        <taxon>Sorbeoconcha</taxon>
        <taxon>Cerithioidea</taxon>
        <taxon>Batillariidae</taxon>
        <taxon>Batillaria</taxon>
    </lineage>
</organism>
<dbReference type="InterPro" id="IPR004031">
    <property type="entry name" value="PMP22/EMP/MP20/Claudin"/>
</dbReference>
<feature type="transmembrane region" description="Helical" evidence="6">
    <location>
        <begin position="122"/>
        <end position="142"/>
    </location>
</feature>
<proteinExistence type="predicted"/>
<evidence type="ECO:0000256" key="6">
    <source>
        <dbReference type="SAM" id="Phobius"/>
    </source>
</evidence>
<feature type="transmembrane region" description="Helical" evidence="6">
    <location>
        <begin position="169"/>
        <end position="191"/>
    </location>
</feature>
<comment type="subcellular location">
    <subcellularLocation>
        <location evidence="1">Membrane</location>
        <topology evidence="1">Multi-pass membrane protein</topology>
    </subcellularLocation>
</comment>
<evidence type="ECO:0000313" key="7">
    <source>
        <dbReference type="EMBL" id="KAK7508044.1"/>
    </source>
</evidence>
<evidence type="ECO:0000256" key="2">
    <source>
        <dbReference type="ARBA" id="ARBA00022692"/>
    </source>
</evidence>
<dbReference type="PANTHER" id="PTHR21284">
    <property type="entry name" value="EG:80H7.2 PROTEIN"/>
    <property type="match status" value="1"/>
</dbReference>
<dbReference type="GO" id="GO:0016020">
    <property type="term" value="C:membrane"/>
    <property type="evidence" value="ECO:0007669"/>
    <property type="project" value="UniProtKB-SubCell"/>
</dbReference>
<feature type="region of interest" description="Disordered" evidence="5">
    <location>
        <begin position="283"/>
        <end position="485"/>
    </location>
</feature>
<dbReference type="EMBL" id="JACVVK020000003">
    <property type="protein sequence ID" value="KAK7508044.1"/>
    <property type="molecule type" value="Genomic_DNA"/>
</dbReference>
<dbReference type="Pfam" id="PF13903">
    <property type="entry name" value="Claudin_2"/>
    <property type="match status" value="1"/>
</dbReference>
<name>A0ABD0M9B0_9CAEN</name>
<keyword evidence="3 6" id="KW-1133">Transmembrane helix</keyword>
<dbReference type="PANTHER" id="PTHR21284:SF12">
    <property type="entry name" value="EG:80H7.2 PROTEIN"/>
    <property type="match status" value="1"/>
</dbReference>
<evidence type="ECO:0000256" key="4">
    <source>
        <dbReference type="ARBA" id="ARBA00023136"/>
    </source>
</evidence>